<evidence type="ECO:0000313" key="3">
    <source>
        <dbReference type="Proteomes" id="UP000094379"/>
    </source>
</evidence>
<keyword evidence="1" id="KW-0472">Membrane</keyword>
<organism evidence="2 3">
    <name type="scientific">Methylophaga muralis</name>
    <dbReference type="NCBI Taxonomy" id="291169"/>
    <lineage>
        <taxon>Bacteria</taxon>
        <taxon>Pseudomonadati</taxon>
        <taxon>Pseudomonadota</taxon>
        <taxon>Gammaproteobacteria</taxon>
        <taxon>Thiotrichales</taxon>
        <taxon>Piscirickettsiaceae</taxon>
        <taxon>Methylophaga</taxon>
    </lineage>
</organism>
<gene>
    <name evidence="2" type="ORF">A9E74_01795</name>
</gene>
<name>A0A1E3GRE8_9GAMM</name>
<dbReference type="Proteomes" id="UP000094379">
    <property type="component" value="Unassembled WGS sequence"/>
</dbReference>
<proteinExistence type="predicted"/>
<evidence type="ECO:0000256" key="1">
    <source>
        <dbReference type="SAM" id="Phobius"/>
    </source>
</evidence>
<keyword evidence="3" id="KW-1185">Reference proteome</keyword>
<reference evidence="2 3" key="1">
    <citation type="submission" date="2016-07" db="EMBL/GenBank/DDBJ databases">
        <title>Draft Genome Sequence of Methylophaga muralis Bur 1.</title>
        <authorList>
            <person name="Vasilenko O.V."/>
            <person name="Doronina N.V."/>
            <person name="Shmareva M.N."/>
            <person name="Tarlachkov S.V."/>
            <person name="Mustakhimov I."/>
            <person name="Trotsenko Y.A."/>
        </authorList>
    </citation>
    <scope>NUCLEOTIDE SEQUENCE [LARGE SCALE GENOMIC DNA]</scope>
    <source>
        <strain evidence="2 3">Bur 1</strain>
    </source>
</reference>
<evidence type="ECO:0008006" key="4">
    <source>
        <dbReference type="Google" id="ProtNLM"/>
    </source>
</evidence>
<sequence length="206" mass="23005">MRILLKFLLGTALVIVGIAALMFVPSPQPTAPKPWEITIMPDEQIEVMGVHLGSTSYAEIQQLWREAGEVALFMTENQNISAEVFFESINLGGLSARVVVNLLVDEDELNSMASRAASAKLQPSGARRYDPAFDDKHRLLTAPVIAITYIPTVRIDADMLLHRFGEPENISDEAEESSAQIWHYPQFGLTIRLHPDERTVMTYIAR</sequence>
<evidence type="ECO:0000313" key="2">
    <source>
        <dbReference type="EMBL" id="ODN66525.1"/>
    </source>
</evidence>
<dbReference type="EMBL" id="MCRI01000018">
    <property type="protein sequence ID" value="ODN66525.1"/>
    <property type="molecule type" value="Genomic_DNA"/>
</dbReference>
<comment type="caution">
    <text evidence="2">The sequence shown here is derived from an EMBL/GenBank/DDBJ whole genome shotgun (WGS) entry which is preliminary data.</text>
</comment>
<dbReference type="STRING" id="291169.A9E74_01795"/>
<keyword evidence="1" id="KW-1133">Transmembrane helix</keyword>
<feature type="transmembrane region" description="Helical" evidence="1">
    <location>
        <begin position="7"/>
        <end position="24"/>
    </location>
</feature>
<accession>A0A1E3GRE8</accession>
<keyword evidence="1" id="KW-0812">Transmembrane</keyword>
<dbReference type="PATRIC" id="fig|291169.3.peg.1805"/>
<protein>
    <recommendedName>
        <fullName evidence="4">Lytic murein transglycosylase</fullName>
    </recommendedName>
</protein>
<dbReference type="RefSeq" id="WP_245652118.1">
    <property type="nucleotide sequence ID" value="NZ_MCRI01000018.1"/>
</dbReference>
<dbReference type="AlphaFoldDB" id="A0A1E3GRE8"/>